<evidence type="ECO:0000313" key="3">
    <source>
        <dbReference type="Proteomes" id="UP000228531"/>
    </source>
</evidence>
<accession>A0A2M8WNF1</accession>
<gene>
    <name evidence="2" type="ORF">BC777_1305</name>
</gene>
<dbReference type="RefSeq" id="WP_133122519.1">
    <property type="nucleotide sequence ID" value="NZ_PGTY01000001.1"/>
</dbReference>
<evidence type="ECO:0000256" key="1">
    <source>
        <dbReference type="SAM" id="SignalP"/>
    </source>
</evidence>
<proteinExistence type="predicted"/>
<feature type="chain" id="PRO_5014941886" evidence="1">
    <location>
        <begin position="21"/>
        <end position="142"/>
    </location>
</feature>
<keyword evidence="1" id="KW-0732">Signal</keyword>
<sequence length="142" mass="15601">MKPLLSTICAMCVSSAMFFAFIVGKEYFSASQYDLTEDASVFRDDCNVAMSSPPDDSPVQYVLFAYKASMHRLCSCAASQIQNRYPDRTELANLVFNTAHSDQSGESKLASLHETMATYDLTEGEMAMVMNDVGDAVKECAT</sequence>
<dbReference type="OrthoDB" id="9914280at2"/>
<dbReference type="AlphaFoldDB" id="A0A2M8WNF1"/>
<feature type="signal peptide" evidence="1">
    <location>
        <begin position="1"/>
        <end position="20"/>
    </location>
</feature>
<evidence type="ECO:0000313" key="2">
    <source>
        <dbReference type="EMBL" id="PJI92454.1"/>
    </source>
</evidence>
<keyword evidence="3" id="KW-1185">Reference proteome</keyword>
<dbReference type="EMBL" id="PGTY01000001">
    <property type="protein sequence ID" value="PJI92454.1"/>
    <property type="molecule type" value="Genomic_DNA"/>
</dbReference>
<name>A0A2M8WNF1_9RHOB</name>
<reference evidence="2 3" key="1">
    <citation type="submission" date="2017-11" db="EMBL/GenBank/DDBJ databases">
        <title>Genomic Encyclopedia of Archaeal and Bacterial Type Strains, Phase II (KMG-II): From Individual Species to Whole Genera.</title>
        <authorList>
            <person name="Goeker M."/>
        </authorList>
    </citation>
    <scope>NUCLEOTIDE SEQUENCE [LARGE SCALE GENOMIC DNA]</scope>
    <source>
        <strain evidence="2 3">DSM 29128</strain>
    </source>
</reference>
<protein>
    <submittedName>
        <fullName evidence="2">Uncharacterized protein</fullName>
    </submittedName>
</protein>
<dbReference type="Proteomes" id="UP000228531">
    <property type="component" value="Unassembled WGS sequence"/>
</dbReference>
<organism evidence="2 3">
    <name type="scientific">Yoonia maricola</name>
    <dbReference type="NCBI Taxonomy" id="420999"/>
    <lineage>
        <taxon>Bacteria</taxon>
        <taxon>Pseudomonadati</taxon>
        <taxon>Pseudomonadota</taxon>
        <taxon>Alphaproteobacteria</taxon>
        <taxon>Rhodobacterales</taxon>
        <taxon>Paracoccaceae</taxon>
        <taxon>Yoonia</taxon>
    </lineage>
</organism>
<comment type="caution">
    <text evidence="2">The sequence shown here is derived from an EMBL/GenBank/DDBJ whole genome shotgun (WGS) entry which is preliminary data.</text>
</comment>